<keyword evidence="10" id="KW-1185">Reference proteome</keyword>
<protein>
    <recommendedName>
        <fullName evidence="5">siroheme decarboxylase</fullName>
        <ecNumber evidence="5">4.1.1.111</ecNumber>
    </recommendedName>
</protein>
<dbReference type="PANTHER" id="PTHR43413">
    <property type="entry name" value="TRANSCRIPTIONAL REGULATOR, ASNC FAMILY"/>
    <property type="match status" value="1"/>
</dbReference>
<dbReference type="InterPro" id="IPR050684">
    <property type="entry name" value="HTH-Siroheme_Decarb"/>
</dbReference>
<dbReference type="STRING" id="617002.SAMN05660653_00910"/>
<dbReference type="GO" id="GO:0003677">
    <property type="term" value="F:DNA binding"/>
    <property type="evidence" value="ECO:0007669"/>
    <property type="project" value="UniProtKB-KW"/>
</dbReference>
<evidence type="ECO:0000259" key="7">
    <source>
        <dbReference type="Pfam" id="PF17805"/>
    </source>
</evidence>
<dbReference type="EC" id="4.1.1.111" evidence="5"/>
<dbReference type="AlphaFoldDB" id="A0A1G6BD02"/>
<dbReference type="Proteomes" id="UP000198771">
    <property type="component" value="Unassembled WGS sequence"/>
</dbReference>
<accession>A0A1G6BD02</accession>
<comment type="catalytic activity">
    <reaction evidence="6">
        <text>siroheme + 2 H(+) = 12,18-didecarboxysiroheme + 2 CO2</text>
        <dbReference type="Rhea" id="RHEA:19093"/>
        <dbReference type="ChEBI" id="CHEBI:15378"/>
        <dbReference type="ChEBI" id="CHEBI:16526"/>
        <dbReference type="ChEBI" id="CHEBI:60052"/>
        <dbReference type="ChEBI" id="CHEBI:140497"/>
        <dbReference type="EC" id="4.1.1.111"/>
    </reaction>
</comment>
<evidence type="ECO:0000259" key="8">
    <source>
        <dbReference type="Pfam" id="PF22451"/>
    </source>
</evidence>
<evidence type="ECO:0000256" key="6">
    <source>
        <dbReference type="ARBA" id="ARBA00048470"/>
    </source>
</evidence>
<comment type="pathway">
    <text evidence="1">Porphyrin-containing compound metabolism; protoheme biosynthesis.</text>
</comment>
<dbReference type="GO" id="GO:0016829">
    <property type="term" value="F:lyase activity"/>
    <property type="evidence" value="ECO:0007669"/>
    <property type="project" value="UniProtKB-KW"/>
</dbReference>
<dbReference type="GO" id="GO:0006783">
    <property type="term" value="P:heme biosynthetic process"/>
    <property type="evidence" value="ECO:0007669"/>
    <property type="project" value="UniProtKB-KW"/>
</dbReference>
<evidence type="ECO:0000256" key="5">
    <source>
        <dbReference type="ARBA" id="ARBA00023471"/>
    </source>
</evidence>
<evidence type="ECO:0000313" key="10">
    <source>
        <dbReference type="Proteomes" id="UP000198771"/>
    </source>
</evidence>
<dbReference type="Gene3D" id="3.30.70.3460">
    <property type="match status" value="1"/>
</dbReference>
<evidence type="ECO:0000256" key="4">
    <source>
        <dbReference type="ARBA" id="ARBA00023457"/>
    </source>
</evidence>
<feature type="domain" description="Siroheme decarboxylase AsnC-like ligand binding" evidence="7">
    <location>
        <begin position="74"/>
        <end position="160"/>
    </location>
</feature>
<gene>
    <name evidence="9" type="ORF">SAMN05660653_00910</name>
</gene>
<keyword evidence="3" id="KW-0456">Lyase</keyword>
<evidence type="ECO:0000313" key="9">
    <source>
        <dbReference type="EMBL" id="SDB18511.1"/>
    </source>
</evidence>
<dbReference type="InterPro" id="IPR040523">
    <property type="entry name" value="AsnC_trans_reg2"/>
</dbReference>
<feature type="domain" description="Siroheme decarboxylase NirL-like HTH" evidence="8">
    <location>
        <begin position="21"/>
        <end position="64"/>
    </location>
</feature>
<evidence type="ECO:0000256" key="1">
    <source>
        <dbReference type="ARBA" id="ARBA00004744"/>
    </source>
</evidence>
<comment type="similarity">
    <text evidence="4">Belongs to the Ahb/Nir family.</text>
</comment>
<sequence>MDQHMPKTDPSSAHSEAEQVALRLLQADIPDSVQPYKDIADQAGLTEEAVMELLRGLKEAGIVRRFGATLRHQQAGYGANAMVGWYVEQDRDMDEVGAIMAQRPEITHCYERVNCYDWPYNLYTMVHARSREECLSVVENLSKIAQVPQYDILLSRKELKKTSMAYF</sequence>
<evidence type="ECO:0000256" key="2">
    <source>
        <dbReference type="ARBA" id="ARBA00023133"/>
    </source>
</evidence>
<dbReference type="UniPathway" id="UPA00252"/>
<dbReference type="Pfam" id="PF22451">
    <property type="entry name" value="NirdL-like_HTH"/>
    <property type="match status" value="1"/>
</dbReference>
<reference evidence="9 10" key="1">
    <citation type="submission" date="2016-10" db="EMBL/GenBank/DDBJ databases">
        <authorList>
            <person name="de Groot N.N."/>
        </authorList>
    </citation>
    <scope>NUCLEOTIDE SEQUENCE [LARGE SCALE GENOMIC DNA]</scope>
    <source>
        <strain evidence="9 10">ASO4-2</strain>
    </source>
</reference>
<dbReference type="InterPro" id="IPR053953">
    <property type="entry name" value="NirdL-like_HTH"/>
</dbReference>
<dbReference type="Pfam" id="PF17805">
    <property type="entry name" value="AsnC_trans_reg2"/>
    <property type="match status" value="1"/>
</dbReference>
<dbReference type="PANTHER" id="PTHR43413:SF1">
    <property type="entry name" value="SIROHEME DECARBOXYLASE NIRL SUBUNIT"/>
    <property type="match status" value="1"/>
</dbReference>
<keyword evidence="9" id="KW-0238">DNA-binding</keyword>
<dbReference type="SUPFAM" id="SSF46785">
    <property type="entry name" value="Winged helix' DNA-binding domain"/>
    <property type="match status" value="1"/>
</dbReference>
<dbReference type="EMBL" id="FMXO01000004">
    <property type="protein sequence ID" value="SDB18511.1"/>
    <property type="molecule type" value="Genomic_DNA"/>
</dbReference>
<organism evidence="9 10">
    <name type="scientific">Desulfonatronum thiosulfatophilum</name>
    <dbReference type="NCBI Taxonomy" id="617002"/>
    <lineage>
        <taxon>Bacteria</taxon>
        <taxon>Pseudomonadati</taxon>
        <taxon>Thermodesulfobacteriota</taxon>
        <taxon>Desulfovibrionia</taxon>
        <taxon>Desulfovibrionales</taxon>
        <taxon>Desulfonatronaceae</taxon>
        <taxon>Desulfonatronum</taxon>
    </lineage>
</organism>
<proteinExistence type="inferred from homology"/>
<name>A0A1G6BD02_9BACT</name>
<evidence type="ECO:0000256" key="3">
    <source>
        <dbReference type="ARBA" id="ARBA00023239"/>
    </source>
</evidence>
<dbReference type="InterPro" id="IPR036390">
    <property type="entry name" value="WH_DNA-bd_sf"/>
</dbReference>
<keyword evidence="2" id="KW-0350">Heme biosynthesis</keyword>